<dbReference type="Pfam" id="PF01594">
    <property type="entry name" value="AI-2E_transport"/>
    <property type="match status" value="1"/>
</dbReference>
<evidence type="ECO:0000256" key="6">
    <source>
        <dbReference type="ARBA" id="ARBA00022989"/>
    </source>
</evidence>
<keyword evidence="4" id="KW-1003">Cell membrane</keyword>
<dbReference type="EMBL" id="AQQV01000001">
    <property type="protein sequence ID" value="ORE88266.1"/>
    <property type="molecule type" value="Genomic_DNA"/>
</dbReference>
<feature type="transmembrane region" description="Helical" evidence="8">
    <location>
        <begin position="12"/>
        <end position="31"/>
    </location>
</feature>
<evidence type="ECO:0000313" key="10">
    <source>
        <dbReference type="Proteomes" id="UP000192342"/>
    </source>
</evidence>
<keyword evidence="3" id="KW-0813">Transport</keyword>
<keyword evidence="10" id="KW-1185">Reference proteome</keyword>
<protein>
    <recommendedName>
        <fullName evidence="11">AI-2E family transporter</fullName>
    </recommendedName>
</protein>
<evidence type="ECO:0000313" key="9">
    <source>
        <dbReference type="EMBL" id="ORE88266.1"/>
    </source>
</evidence>
<gene>
    <name evidence="9" type="ORF">ATO7_00285</name>
</gene>
<comment type="subcellular location">
    <subcellularLocation>
        <location evidence="1">Cell membrane</location>
        <topology evidence="1">Multi-pass membrane protein</topology>
    </subcellularLocation>
</comment>
<dbReference type="OrthoDB" id="5562213at2"/>
<evidence type="ECO:0008006" key="11">
    <source>
        <dbReference type="Google" id="ProtNLM"/>
    </source>
</evidence>
<comment type="similarity">
    <text evidence="2">Belongs to the autoinducer-2 exporter (AI-2E) (TC 2.A.86) family.</text>
</comment>
<dbReference type="Proteomes" id="UP000192342">
    <property type="component" value="Unassembled WGS sequence"/>
</dbReference>
<evidence type="ECO:0000256" key="4">
    <source>
        <dbReference type="ARBA" id="ARBA00022475"/>
    </source>
</evidence>
<feature type="transmembrane region" description="Helical" evidence="8">
    <location>
        <begin position="216"/>
        <end position="232"/>
    </location>
</feature>
<dbReference type="GO" id="GO:0055085">
    <property type="term" value="P:transmembrane transport"/>
    <property type="evidence" value="ECO:0007669"/>
    <property type="project" value="TreeGrafter"/>
</dbReference>
<feature type="transmembrane region" description="Helical" evidence="8">
    <location>
        <begin position="279"/>
        <end position="299"/>
    </location>
</feature>
<sequence>MDVVRSWFRRHLANPQIVSLAVVLTVALLTITWFGKILSPLLAAIVFAYLLEGPVAILERNHCSRWVATLIVWSTFVAAVLLLVFAFVPLIMRQAGQVVQEIPFIIANTRDFLQTLPERYPQVFTSAQVDQVVMSMTQGVGEFRNVLVARSWVVGVGVMYLAVYLVLVPLLVFFLLKDKTRIVQWANQFMPTEIGLIRRIWSDVDRQLANYVRGKFVEIVIVGVVSFAIFVWRDLNYAALLAALVGVSVLVPYLGALVVTVPVLLVAYAQWGFGPEFTWIFFLYGLIQALDGNVLVPLLFSEAVNLHPVAIIASVLFFGGIWGFWGVFFAIPLATVVNAILVAWPSQMSSAADSQTEPIAEPASS</sequence>
<dbReference type="PANTHER" id="PTHR21716:SF53">
    <property type="entry name" value="PERMEASE PERM-RELATED"/>
    <property type="match status" value="1"/>
</dbReference>
<organism evidence="9 10">
    <name type="scientific">Oceanococcus atlanticus</name>
    <dbReference type="NCBI Taxonomy" id="1317117"/>
    <lineage>
        <taxon>Bacteria</taxon>
        <taxon>Pseudomonadati</taxon>
        <taxon>Pseudomonadota</taxon>
        <taxon>Gammaproteobacteria</taxon>
        <taxon>Chromatiales</taxon>
        <taxon>Oceanococcaceae</taxon>
        <taxon>Oceanococcus</taxon>
    </lineage>
</organism>
<reference evidence="9 10" key="1">
    <citation type="submission" date="2013-04" db="EMBL/GenBank/DDBJ databases">
        <title>Oceanococcus atlanticus 22II-S10r2 Genome Sequencing.</title>
        <authorList>
            <person name="Lai Q."/>
            <person name="Li G."/>
            <person name="Shao Z."/>
        </authorList>
    </citation>
    <scope>NUCLEOTIDE SEQUENCE [LARGE SCALE GENOMIC DNA]</scope>
    <source>
        <strain evidence="9 10">22II-S10r2</strain>
    </source>
</reference>
<comment type="caution">
    <text evidence="9">The sequence shown here is derived from an EMBL/GenBank/DDBJ whole genome shotgun (WGS) entry which is preliminary data.</text>
</comment>
<dbReference type="AlphaFoldDB" id="A0A1Y1SF64"/>
<feature type="transmembrane region" description="Helical" evidence="8">
    <location>
        <begin position="70"/>
        <end position="92"/>
    </location>
</feature>
<evidence type="ECO:0000256" key="3">
    <source>
        <dbReference type="ARBA" id="ARBA00022448"/>
    </source>
</evidence>
<dbReference type="PANTHER" id="PTHR21716">
    <property type="entry name" value="TRANSMEMBRANE PROTEIN"/>
    <property type="match status" value="1"/>
</dbReference>
<proteinExistence type="inferred from homology"/>
<dbReference type="STRING" id="1317117.ATO7_00285"/>
<name>A0A1Y1SF64_9GAMM</name>
<feature type="transmembrane region" description="Helical" evidence="8">
    <location>
        <begin position="311"/>
        <end position="344"/>
    </location>
</feature>
<keyword evidence="5 8" id="KW-0812">Transmembrane</keyword>
<dbReference type="GO" id="GO:0005886">
    <property type="term" value="C:plasma membrane"/>
    <property type="evidence" value="ECO:0007669"/>
    <property type="project" value="UniProtKB-SubCell"/>
</dbReference>
<evidence type="ECO:0000256" key="5">
    <source>
        <dbReference type="ARBA" id="ARBA00022692"/>
    </source>
</evidence>
<evidence type="ECO:0000256" key="1">
    <source>
        <dbReference type="ARBA" id="ARBA00004651"/>
    </source>
</evidence>
<evidence type="ECO:0000256" key="8">
    <source>
        <dbReference type="SAM" id="Phobius"/>
    </source>
</evidence>
<evidence type="ECO:0000256" key="7">
    <source>
        <dbReference type="ARBA" id="ARBA00023136"/>
    </source>
</evidence>
<accession>A0A1Y1SF64</accession>
<feature type="transmembrane region" description="Helical" evidence="8">
    <location>
        <begin position="152"/>
        <end position="176"/>
    </location>
</feature>
<keyword evidence="6 8" id="KW-1133">Transmembrane helix</keyword>
<dbReference type="RefSeq" id="WP_083558924.1">
    <property type="nucleotide sequence ID" value="NZ_AQQV01000001.1"/>
</dbReference>
<dbReference type="InterPro" id="IPR002549">
    <property type="entry name" value="AI-2E-like"/>
</dbReference>
<feature type="transmembrane region" description="Helical" evidence="8">
    <location>
        <begin position="238"/>
        <end position="267"/>
    </location>
</feature>
<feature type="transmembrane region" description="Helical" evidence="8">
    <location>
        <begin position="37"/>
        <end position="58"/>
    </location>
</feature>
<keyword evidence="7 8" id="KW-0472">Membrane</keyword>
<evidence type="ECO:0000256" key="2">
    <source>
        <dbReference type="ARBA" id="ARBA00009773"/>
    </source>
</evidence>